<dbReference type="AlphaFoldDB" id="A0AAN0RL61"/>
<feature type="transmembrane region" description="Helical" evidence="6">
    <location>
        <begin position="148"/>
        <end position="166"/>
    </location>
</feature>
<keyword evidence="2" id="KW-1003">Cell membrane</keyword>
<accession>A0AAN0RL61</accession>
<keyword evidence="5 6" id="KW-0472">Membrane</keyword>
<dbReference type="GO" id="GO:0005886">
    <property type="term" value="C:plasma membrane"/>
    <property type="evidence" value="ECO:0007669"/>
    <property type="project" value="UniProtKB-SubCell"/>
</dbReference>
<sequence length="200" mass="21540">MRKLLIAETLPLFLFVLAGLFSPGPNVVMLTASGARFGFRATVPHLLGVPFGTGMLAAGSALGLSTLLLTLPALKLLFQIGAALWILWLAWQTALAGRTERTQDHGCPFTFRQAVLFQAVNPKVWAITLAASAGFGIGLAPHQEALRLFVVFAGINLGVCLFWTTLGHLLSDFLRSENVWRAFMTLMAALMASTVILIFA</sequence>
<feature type="transmembrane region" description="Helical" evidence="6">
    <location>
        <begin position="178"/>
        <end position="199"/>
    </location>
</feature>
<proteinExistence type="predicted"/>
<feature type="transmembrane region" description="Helical" evidence="6">
    <location>
        <begin position="76"/>
        <end position="94"/>
    </location>
</feature>
<dbReference type="EMBL" id="CP003984">
    <property type="protein sequence ID" value="AII88217.1"/>
    <property type="molecule type" value="Genomic_DNA"/>
</dbReference>
<dbReference type="Proteomes" id="UP000028680">
    <property type="component" value="Chromosome"/>
</dbReference>
<gene>
    <name evidence="7" type="ORF">RCA23_c27010</name>
</gene>
<name>A0AAN0RL61_9RHOB</name>
<comment type="subcellular location">
    <subcellularLocation>
        <location evidence="1">Cell membrane</location>
        <topology evidence="1">Multi-pass membrane protein</topology>
    </subcellularLocation>
</comment>
<feature type="transmembrane region" description="Helical" evidence="6">
    <location>
        <begin position="124"/>
        <end position="141"/>
    </location>
</feature>
<organism evidence="7 8">
    <name type="scientific">Planktomarina temperata RCA23</name>
    <dbReference type="NCBI Taxonomy" id="666509"/>
    <lineage>
        <taxon>Bacteria</taxon>
        <taxon>Pseudomonadati</taxon>
        <taxon>Pseudomonadota</taxon>
        <taxon>Alphaproteobacteria</taxon>
        <taxon>Rhodobacterales</taxon>
        <taxon>Paracoccaceae</taxon>
        <taxon>Planktomarina</taxon>
    </lineage>
</organism>
<evidence type="ECO:0000313" key="7">
    <source>
        <dbReference type="EMBL" id="AII88217.1"/>
    </source>
</evidence>
<evidence type="ECO:0000256" key="6">
    <source>
        <dbReference type="SAM" id="Phobius"/>
    </source>
</evidence>
<evidence type="ECO:0000256" key="4">
    <source>
        <dbReference type="ARBA" id="ARBA00022989"/>
    </source>
</evidence>
<keyword evidence="8" id="KW-1185">Reference proteome</keyword>
<evidence type="ECO:0000256" key="3">
    <source>
        <dbReference type="ARBA" id="ARBA00022692"/>
    </source>
</evidence>
<dbReference type="InterPro" id="IPR001123">
    <property type="entry name" value="LeuE-type"/>
</dbReference>
<feature type="transmembrane region" description="Helical" evidence="6">
    <location>
        <begin position="46"/>
        <end position="69"/>
    </location>
</feature>
<dbReference type="PANTHER" id="PTHR30086:SF20">
    <property type="entry name" value="ARGININE EXPORTER PROTEIN ARGO-RELATED"/>
    <property type="match status" value="1"/>
</dbReference>
<protein>
    <submittedName>
        <fullName evidence="7">Transporter, LysE family</fullName>
    </submittedName>
</protein>
<dbReference type="GO" id="GO:0033228">
    <property type="term" value="P:cysteine export across plasma membrane"/>
    <property type="evidence" value="ECO:0007669"/>
    <property type="project" value="TreeGrafter"/>
</dbReference>
<evidence type="ECO:0000313" key="8">
    <source>
        <dbReference type="Proteomes" id="UP000028680"/>
    </source>
</evidence>
<evidence type="ECO:0000256" key="2">
    <source>
        <dbReference type="ARBA" id="ARBA00022475"/>
    </source>
</evidence>
<dbReference type="PANTHER" id="PTHR30086">
    <property type="entry name" value="ARGININE EXPORTER PROTEIN ARGO"/>
    <property type="match status" value="1"/>
</dbReference>
<keyword evidence="3 6" id="KW-0812">Transmembrane</keyword>
<dbReference type="GO" id="GO:0015171">
    <property type="term" value="F:amino acid transmembrane transporter activity"/>
    <property type="evidence" value="ECO:0007669"/>
    <property type="project" value="TreeGrafter"/>
</dbReference>
<dbReference type="KEGG" id="ptp:RCA23_c27010"/>
<keyword evidence="4 6" id="KW-1133">Transmembrane helix</keyword>
<evidence type="ECO:0000256" key="1">
    <source>
        <dbReference type="ARBA" id="ARBA00004651"/>
    </source>
</evidence>
<dbReference type="Pfam" id="PF01810">
    <property type="entry name" value="LysE"/>
    <property type="match status" value="1"/>
</dbReference>
<reference evidence="7 8" key="1">
    <citation type="journal article" date="2014" name="ISME J.">
        <title>Adaptation of an abundant Roseobacter RCA organism to pelagic systems revealed by genomic and transcriptomic analyses.</title>
        <authorList>
            <person name="Voget S."/>
            <person name="Wemheuer B."/>
            <person name="Brinkhoff T."/>
            <person name="Vollmers J."/>
            <person name="Dietrich S."/>
            <person name="Giebel H.A."/>
            <person name="Beardsley C."/>
            <person name="Sardemann C."/>
            <person name="Bakenhus I."/>
            <person name="Billerbeck S."/>
            <person name="Daniel R."/>
            <person name="Simon M."/>
        </authorList>
    </citation>
    <scope>NUCLEOTIDE SEQUENCE [LARGE SCALE GENOMIC DNA]</scope>
    <source>
        <strain evidence="7 8">RCA23</strain>
    </source>
</reference>
<evidence type="ECO:0000256" key="5">
    <source>
        <dbReference type="ARBA" id="ARBA00023136"/>
    </source>
</evidence>